<protein>
    <submittedName>
        <fullName evidence="2">Uncharacterized protein</fullName>
    </submittedName>
</protein>
<feature type="signal peptide" evidence="1">
    <location>
        <begin position="1"/>
        <end position="19"/>
    </location>
</feature>
<dbReference type="Proteomes" id="UP000076489">
    <property type="component" value="Unassembled WGS sequence"/>
</dbReference>
<reference evidence="2 3" key="2">
    <citation type="journal article" date="2018" name="Nature">
        <title>Mutant phenotypes for thousands of bacterial genes of unknown function.</title>
        <authorList>
            <person name="Price M.N."/>
            <person name="Wetmore K.M."/>
            <person name="Waters R.J."/>
            <person name="Callaghan M."/>
            <person name="Ray J."/>
            <person name="Liu H."/>
            <person name="Kuehl J.V."/>
            <person name="Melnyk R.A."/>
            <person name="Lamson J.S."/>
            <person name="Suh Y."/>
            <person name="Carlson H.K."/>
            <person name="Esquivel Z."/>
            <person name="Sadeeshkumar H."/>
            <person name="Chakraborty R."/>
            <person name="Zane G.M."/>
            <person name="Rubin B.E."/>
            <person name="Wall J.D."/>
            <person name="Visel A."/>
            <person name="Bristow J."/>
            <person name="Blow M.J."/>
            <person name="Arkin A.P."/>
            <person name="Deutschbauer A.M."/>
        </authorList>
    </citation>
    <scope>NUCLEOTIDE SEQUENCE [LARGE SCALE GENOMIC DNA]</scope>
    <source>
        <strain evidence="2 3">FW300-N1B4</strain>
    </source>
</reference>
<evidence type="ECO:0000256" key="1">
    <source>
        <dbReference type="SAM" id="SignalP"/>
    </source>
</evidence>
<evidence type="ECO:0000313" key="3">
    <source>
        <dbReference type="Proteomes" id="UP000076489"/>
    </source>
</evidence>
<sequence>MRKFCFLLLVFMLCRVSVAQDDSLYLRGAVVDGPYKITIVENAELSVLDTGDAEYPVSLVLDVKNNDGVSARQLVYKYDVAGSSPKVESIFFYPVQGVRNVFVLVSWEINSRGIGTYGTLYQVYAYARSSNGRLISNQLIQANRYLSGIDGFSEGVPQTFAYKDAASIKAYVKKHLNTP</sequence>
<feature type="chain" id="PRO_5007830209" evidence="1">
    <location>
        <begin position="20"/>
        <end position="179"/>
    </location>
</feature>
<reference evidence="3" key="1">
    <citation type="submission" date="2016-03" db="EMBL/GenBank/DDBJ databases">
        <authorList>
            <person name="Ray J."/>
            <person name="Price M."/>
            <person name="Deutschbauer A."/>
        </authorList>
    </citation>
    <scope>NUCLEOTIDE SEQUENCE [LARGE SCALE GENOMIC DNA]</scope>
    <source>
        <strain evidence="3">FW300-N1B4</strain>
    </source>
</reference>
<dbReference type="AlphaFoldDB" id="A0A161Z2G3"/>
<organism evidence="2 3">
    <name type="scientific">Pseudomonas fluorescens</name>
    <dbReference type="NCBI Taxonomy" id="294"/>
    <lineage>
        <taxon>Bacteria</taxon>
        <taxon>Pseudomonadati</taxon>
        <taxon>Pseudomonadota</taxon>
        <taxon>Gammaproteobacteria</taxon>
        <taxon>Pseudomonadales</taxon>
        <taxon>Pseudomonadaceae</taxon>
        <taxon>Pseudomonas</taxon>
    </lineage>
</organism>
<keyword evidence="1" id="KW-0732">Signal</keyword>
<accession>A0A161Z2G3</accession>
<dbReference type="EMBL" id="LUKJ01000003">
    <property type="protein sequence ID" value="KZN17447.1"/>
    <property type="molecule type" value="Genomic_DNA"/>
</dbReference>
<dbReference type="OrthoDB" id="6866708at2"/>
<comment type="caution">
    <text evidence="2">The sequence shown here is derived from an EMBL/GenBank/DDBJ whole genome shotgun (WGS) entry which is preliminary data.</text>
</comment>
<name>A0A161Z2G3_PSEFL</name>
<gene>
    <name evidence="2" type="ORF">A1D17_15235</name>
</gene>
<proteinExistence type="predicted"/>
<evidence type="ECO:0000313" key="2">
    <source>
        <dbReference type="EMBL" id="KZN17447.1"/>
    </source>
</evidence>